<feature type="chain" id="PRO_5021725540" evidence="3">
    <location>
        <begin position="25"/>
        <end position="665"/>
    </location>
</feature>
<feature type="domain" description="LamG-like jellyroll fold" evidence="4">
    <location>
        <begin position="483"/>
        <end position="614"/>
    </location>
</feature>
<dbReference type="AlphaFoldDB" id="A0A518FZN0"/>
<keyword evidence="1 3" id="KW-0732">Signal</keyword>
<accession>A0A518FZN0</accession>
<keyword evidence="6" id="KW-1185">Reference proteome</keyword>
<dbReference type="InterPro" id="IPR051918">
    <property type="entry name" value="STPP_CPPED1"/>
</dbReference>
<dbReference type="GO" id="GO:0016787">
    <property type="term" value="F:hydrolase activity"/>
    <property type="evidence" value="ECO:0007669"/>
    <property type="project" value="InterPro"/>
</dbReference>
<feature type="signal peptide" evidence="3">
    <location>
        <begin position="1"/>
        <end position="24"/>
    </location>
</feature>
<evidence type="ECO:0000313" key="5">
    <source>
        <dbReference type="EMBL" id="QDV21818.1"/>
    </source>
</evidence>
<dbReference type="PANTHER" id="PTHR43143">
    <property type="entry name" value="METALLOPHOSPHOESTERASE, CALCINEURIN SUPERFAMILY"/>
    <property type="match status" value="1"/>
</dbReference>
<name>A0A518FZN0_9BACT</name>
<dbReference type="KEGG" id="ahel:Q31a_00970"/>
<gene>
    <name evidence="5" type="ORF">Q31a_00970</name>
</gene>
<reference evidence="5 6" key="1">
    <citation type="submission" date="2019-02" db="EMBL/GenBank/DDBJ databases">
        <title>Deep-cultivation of Planctomycetes and their phenomic and genomic characterization uncovers novel biology.</title>
        <authorList>
            <person name="Wiegand S."/>
            <person name="Jogler M."/>
            <person name="Boedeker C."/>
            <person name="Pinto D."/>
            <person name="Vollmers J."/>
            <person name="Rivas-Marin E."/>
            <person name="Kohn T."/>
            <person name="Peeters S.H."/>
            <person name="Heuer A."/>
            <person name="Rast P."/>
            <person name="Oberbeckmann S."/>
            <person name="Bunk B."/>
            <person name="Jeske O."/>
            <person name="Meyerdierks A."/>
            <person name="Storesund J.E."/>
            <person name="Kallscheuer N."/>
            <person name="Luecker S."/>
            <person name="Lage O.M."/>
            <person name="Pohl T."/>
            <person name="Merkel B.J."/>
            <person name="Hornburger P."/>
            <person name="Mueller R.-W."/>
            <person name="Bruemmer F."/>
            <person name="Labrenz M."/>
            <person name="Spormann A.M."/>
            <person name="Op den Camp H."/>
            <person name="Overmann J."/>
            <person name="Amann R."/>
            <person name="Jetten M.S.M."/>
            <person name="Mascher T."/>
            <person name="Medema M.H."/>
            <person name="Devos D.P."/>
            <person name="Kaster A.-K."/>
            <person name="Ovreas L."/>
            <person name="Rohde M."/>
            <person name="Galperin M.Y."/>
            <person name="Jogler C."/>
        </authorList>
    </citation>
    <scope>NUCLEOTIDE SEQUENCE [LARGE SCALE GENOMIC DNA]</scope>
    <source>
        <strain evidence="5 6">Q31a</strain>
    </source>
</reference>
<dbReference type="SMART" id="SM00560">
    <property type="entry name" value="LamGL"/>
    <property type="match status" value="1"/>
</dbReference>
<dbReference type="Pfam" id="PF00149">
    <property type="entry name" value="Metallophos"/>
    <property type="match status" value="1"/>
</dbReference>
<dbReference type="InterPro" id="IPR013320">
    <property type="entry name" value="ConA-like_dom_sf"/>
</dbReference>
<dbReference type="RefSeq" id="WP_145072520.1">
    <property type="nucleotide sequence ID" value="NZ_CP036298.1"/>
</dbReference>
<dbReference type="OrthoDB" id="235808at2"/>
<sequence length="665" mass="72873" precursor="true">MPSILSRAFLGGLTAFLLPCLALAHEGADGEHSHAHASTVMTTRTDAQVIPPLKAEDVFHFIVYGDRTGGVPAGLKVLEQAVEDSNLLDPDLVMTVGDLIQGYNQEPEWLEQMAEYQEIMNRLKMRWFPVAGNHDVYWRGQGAAPAGQHEANYEKHFGPLWYSFSHKNAGFIVLFSDEGDAATNRKGFSEAALQMMSDAQLEFLDKALKELSGQDHVFVFLHHPRWIGGGYTGSNWNLVHQKLVAAGNVSAVFAGHIHHMRYDGPTDGIEYYTLATTGGNLSGDIPDAGYLHHLNMVTVRQDRISVSALPIGAVIDPRDFTPEFLAEVAQARSIRPIAKSDATVLQADGSSTGEVTYTLTNPCPREADVTLMFDTGNKSTYWMSTLDHEHFTLAPKETREVTFSLHRQAGNTEHFAIPAVRMELEYISQTARVRLPAVIAPIELQLGEVPADYFANSTPHCLLVENEQGAVRIASDDIKMEDGPMTLEAWVQPTQLAGFSGLIAKTQSSEYAIFCDEGVPQFDLHVGGRYVSAKAKDVLSLDQWTHVAGQFDGSSLKLFINGKEVANVAAEGKRRFNDLPLFIGADPNQSGTPTRAFQGKIDEVRLSKAALYSGDFTPETVVTPSEDTVLLMHLDKQLGPFTLDHSNSAAEATLGRTSKLVPVDR</sequence>
<dbReference type="SUPFAM" id="SSF49899">
    <property type="entry name" value="Concanavalin A-like lectins/glucanases"/>
    <property type="match status" value="1"/>
</dbReference>
<keyword evidence="2" id="KW-1015">Disulfide bond</keyword>
<proteinExistence type="predicted"/>
<dbReference type="Proteomes" id="UP000318017">
    <property type="component" value="Chromosome"/>
</dbReference>
<evidence type="ECO:0000259" key="4">
    <source>
        <dbReference type="SMART" id="SM00560"/>
    </source>
</evidence>
<organism evidence="5 6">
    <name type="scientific">Aureliella helgolandensis</name>
    <dbReference type="NCBI Taxonomy" id="2527968"/>
    <lineage>
        <taxon>Bacteria</taxon>
        <taxon>Pseudomonadati</taxon>
        <taxon>Planctomycetota</taxon>
        <taxon>Planctomycetia</taxon>
        <taxon>Pirellulales</taxon>
        <taxon>Pirellulaceae</taxon>
        <taxon>Aureliella</taxon>
    </lineage>
</organism>
<dbReference type="PANTHER" id="PTHR43143:SF1">
    <property type="entry name" value="SERINE_THREONINE-PROTEIN PHOSPHATASE CPPED1"/>
    <property type="match status" value="1"/>
</dbReference>
<dbReference type="Gene3D" id="2.60.120.200">
    <property type="match status" value="1"/>
</dbReference>
<evidence type="ECO:0000313" key="6">
    <source>
        <dbReference type="Proteomes" id="UP000318017"/>
    </source>
</evidence>
<evidence type="ECO:0000256" key="1">
    <source>
        <dbReference type="ARBA" id="ARBA00022729"/>
    </source>
</evidence>
<dbReference type="EMBL" id="CP036298">
    <property type="protein sequence ID" value="QDV21818.1"/>
    <property type="molecule type" value="Genomic_DNA"/>
</dbReference>
<dbReference type="Pfam" id="PF13385">
    <property type="entry name" value="Laminin_G_3"/>
    <property type="match status" value="1"/>
</dbReference>
<dbReference type="InterPro" id="IPR006558">
    <property type="entry name" value="LamG-like"/>
</dbReference>
<evidence type="ECO:0000256" key="2">
    <source>
        <dbReference type="ARBA" id="ARBA00023157"/>
    </source>
</evidence>
<dbReference type="SUPFAM" id="SSF56300">
    <property type="entry name" value="Metallo-dependent phosphatases"/>
    <property type="match status" value="1"/>
</dbReference>
<dbReference type="Gene3D" id="3.60.21.10">
    <property type="match status" value="1"/>
</dbReference>
<protein>
    <submittedName>
        <fullName evidence="5">Calcineurin-like phosphoesterase</fullName>
    </submittedName>
</protein>
<evidence type="ECO:0000256" key="3">
    <source>
        <dbReference type="SAM" id="SignalP"/>
    </source>
</evidence>
<dbReference type="InterPro" id="IPR029052">
    <property type="entry name" value="Metallo-depent_PP-like"/>
</dbReference>
<dbReference type="InterPro" id="IPR004843">
    <property type="entry name" value="Calcineurin-like_PHP"/>
</dbReference>